<evidence type="ECO:0000313" key="1">
    <source>
        <dbReference type="EMBL" id="GMR35207.1"/>
    </source>
</evidence>
<feature type="non-terminal residue" evidence="1">
    <location>
        <position position="1"/>
    </location>
</feature>
<name>A0AAN5C9V6_9BILA</name>
<organism evidence="1 2">
    <name type="scientific">Pristionchus mayeri</name>
    <dbReference type="NCBI Taxonomy" id="1317129"/>
    <lineage>
        <taxon>Eukaryota</taxon>
        <taxon>Metazoa</taxon>
        <taxon>Ecdysozoa</taxon>
        <taxon>Nematoda</taxon>
        <taxon>Chromadorea</taxon>
        <taxon>Rhabditida</taxon>
        <taxon>Rhabditina</taxon>
        <taxon>Diplogasteromorpha</taxon>
        <taxon>Diplogasteroidea</taxon>
        <taxon>Neodiplogasteridae</taxon>
        <taxon>Pristionchus</taxon>
    </lineage>
</organism>
<evidence type="ECO:0000313" key="2">
    <source>
        <dbReference type="Proteomes" id="UP001328107"/>
    </source>
</evidence>
<feature type="non-terminal residue" evidence="1">
    <location>
        <position position="78"/>
    </location>
</feature>
<keyword evidence="2" id="KW-1185">Reference proteome</keyword>
<accession>A0AAN5C9V6</accession>
<dbReference type="AlphaFoldDB" id="A0AAN5C9V6"/>
<dbReference type="Proteomes" id="UP001328107">
    <property type="component" value="Unassembled WGS sequence"/>
</dbReference>
<sequence length="78" mass="9271">QVMEWALYKLKGKFEQYWPIYQNGRRFDADDNILGHGMQEEDYILINTAIRVIKRLFLHPLSNVHILMTLGHEPFPLS</sequence>
<comment type="caution">
    <text evidence="1">The sequence shown here is derived from an EMBL/GenBank/DDBJ whole genome shotgun (WGS) entry which is preliminary data.</text>
</comment>
<dbReference type="EMBL" id="BTRK01000002">
    <property type="protein sequence ID" value="GMR35207.1"/>
    <property type="molecule type" value="Genomic_DNA"/>
</dbReference>
<gene>
    <name evidence="1" type="ORF">PMAYCL1PPCAC_05402</name>
</gene>
<reference evidence="2" key="1">
    <citation type="submission" date="2022-10" db="EMBL/GenBank/DDBJ databases">
        <title>Genome assembly of Pristionchus species.</title>
        <authorList>
            <person name="Yoshida K."/>
            <person name="Sommer R.J."/>
        </authorList>
    </citation>
    <scope>NUCLEOTIDE SEQUENCE [LARGE SCALE GENOMIC DNA]</scope>
    <source>
        <strain evidence="2">RS5460</strain>
    </source>
</reference>
<protein>
    <submittedName>
        <fullName evidence="1">Uncharacterized protein</fullName>
    </submittedName>
</protein>
<proteinExistence type="predicted"/>